<dbReference type="Proteomes" id="UP000327157">
    <property type="component" value="Unassembled WGS sequence"/>
</dbReference>
<keyword evidence="2" id="KW-1185">Reference proteome</keyword>
<sequence length="92" mass="10710">MLRCDRDNKELSEVMYVSIDSVRVTGGVEFEVYENNDMGVWINGNVRGLENDSRRGGVRRRDRSLRLLSEMRGVGRRDEKTCLRLRFNSIPC</sequence>
<reference evidence="1 2" key="1">
    <citation type="submission" date="2019-09" db="EMBL/GenBank/DDBJ databases">
        <authorList>
            <person name="Ou C."/>
        </authorList>
    </citation>
    <scope>NUCLEOTIDE SEQUENCE [LARGE SCALE GENOMIC DNA]</scope>
    <source>
        <strain evidence="1">S2</strain>
        <tissue evidence="1">Leaf</tissue>
    </source>
</reference>
<gene>
    <name evidence="1" type="ORF">D8674_037602</name>
</gene>
<organism evidence="1 2">
    <name type="scientific">Pyrus ussuriensis x Pyrus communis</name>
    <dbReference type="NCBI Taxonomy" id="2448454"/>
    <lineage>
        <taxon>Eukaryota</taxon>
        <taxon>Viridiplantae</taxon>
        <taxon>Streptophyta</taxon>
        <taxon>Embryophyta</taxon>
        <taxon>Tracheophyta</taxon>
        <taxon>Spermatophyta</taxon>
        <taxon>Magnoliopsida</taxon>
        <taxon>eudicotyledons</taxon>
        <taxon>Gunneridae</taxon>
        <taxon>Pentapetalae</taxon>
        <taxon>rosids</taxon>
        <taxon>fabids</taxon>
        <taxon>Rosales</taxon>
        <taxon>Rosaceae</taxon>
        <taxon>Amygdaloideae</taxon>
        <taxon>Maleae</taxon>
        <taxon>Pyrus</taxon>
    </lineage>
</organism>
<name>A0A5N5HC18_9ROSA</name>
<dbReference type="EMBL" id="SMOL01000192">
    <property type="protein sequence ID" value="KAB2623741.1"/>
    <property type="molecule type" value="Genomic_DNA"/>
</dbReference>
<proteinExistence type="predicted"/>
<evidence type="ECO:0000313" key="2">
    <source>
        <dbReference type="Proteomes" id="UP000327157"/>
    </source>
</evidence>
<protein>
    <submittedName>
        <fullName evidence="1">C-terminal binding protein AN-like</fullName>
    </submittedName>
</protein>
<dbReference type="AlphaFoldDB" id="A0A5N5HC18"/>
<dbReference type="OrthoDB" id="1825777at2759"/>
<evidence type="ECO:0000313" key="1">
    <source>
        <dbReference type="EMBL" id="KAB2623741.1"/>
    </source>
</evidence>
<comment type="caution">
    <text evidence="1">The sequence shown here is derived from an EMBL/GenBank/DDBJ whole genome shotgun (WGS) entry which is preliminary data.</text>
</comment>
<reference evidence="1 2" key="2">
    <citation type="submission" date="2019-11" db="EMBL/GenBank/DDBJ databases">
        <title>A de novo genome assembly of a pear dwarfing rootstock.</title>
        <authorList>
            <person name="Wang F."/>
            <person name="Wang J."/>
            <person name="Li S."/>
            <person name="Zhang Y."/>
            <person name="Fang M."/>
            <person name="Ma L."/>
            <person name="Zhao Y."/>
            <person name="Jiang S."/>
        </authorList>
    </citation>
    <scope>NUCLEOTIDE SEQUENCE [LARGE SCALE GENOMIC DNA]</scope>
    <source>
        <strain evidence="1">S2</strain>
        <tissue evidence="1">Leaf</tissue>
    </source>
</reference>
<accession>A0A5N5HC18</accession>